<keyword evidence="2 21" id="KW-0121">Carboxypeptidase</keyword>
<dbReference type="GO" id="GO:0004180">
    <property type="term" value="F:carboxypeptidase activity"/>
    <property type="evidence" value="ECO:0007669"/>
    <property type="project" value="UniProtKB-KW"/>
</dbReference>
<organism evidence="23 24">
    <name type="scientific">Brachionus plicatilis</name>
    <name type="common">Marine rotifer</name>
    <name type="synonym">Brachionus muelleri</name>
    <dbReference type="NCBI Taxonomy" id="10195"/>
    <lineage>
        <taxon>Eukaryota</taxon>
        <taxon>Metazoa</taxon>
        <taxon>Spiralia</taxon>
        <taxon>Gnathifera</taxon>
        <taxon>Rotifera</taxon>
        <taxon>Eurotatoria</taxon>
        <taxon>Monogononta</taxon>
        <taxon>Pseudotrocha</taxon>
        <taxon>Ploima</taxon>
        <taxon>Brachionidae</taxon>
        <taxon>Brachionus</taxon>
    </lineage>
</organism>
<accession>A0A3M7SWY7</accession>
<keyword evidence="24" id="KW-1185">Reference proteome</keyword>
<dbReference type="GO" id="GO:0005886">
    <property type="term" value="C:plasma membrane"/>
    <property type="evidence" value="ECO:0007669"/>
    <property type="project" value="TreeGrafter"/>
</dbReference>
<evidence type="ECO:0000256" key="10">
    <source>
        <dbReference type="ARBA" id="ARBA00023180"/>
    </source>
</evidence>
<proteinExistence type="inferred from homology"/>
<feature type="binding site" evidence="16">
    <location>
        <position position="404"/>
    </location>
    <ligand>
        <name>Zn(2+)</name>
        <dbReference type="ChEBI" id="CHEBI:29105"/>
        <label>1</label>
        <note>catalytic</note>
    </ligand>
</feature>
<dbReference type="OrthoDB" id="10029630at2759"/>
<feature type="glycosylation site" description="N-linked (GlcNAc...) asparagine; partial" evidence="14">
    <location>
        <position position="358"/>
    </location>
</feature>
<feature type="glycosylation site" description="N-linked (GlcNAc...) (complex) asparagine" evidence="14">
    <location>
        <position position="112"/>
    </location>
</feature>
<feature type="binding site" evidence="19">
    <location>
        <position position="408"/>
    </location>
    <ligand>
        <name>Zn(2+)</name>
        <dbReference type="ChEBI" id="CHEBI:29105"/>
        <label>2</label>
        <note>catalytic</note>
    </ligand>
</feature>
<sequence>MFFFILIALVNVLWAKYAPYTEEQFKQWLDDWDQLTYQEMHLVTKLFWSDEIASDDEIDVLESQFASKFYDNYSAQSELIVQKLISSKWNLYTNLTQFNKKSYEKSVMLSANFSREKISELKKFDWRSFQDENLKRAFLRAVIVIGDSGIPEGSKVLRWKQLKADMNTMYTTSKITLKNKNMSLEPNITAIFQSSRNYSYLSTIWKLWREHTGKKISQLFPEYIELSNYAVRDYDFKDYGEYSRSSFERDDLPDQLDSIYSKIKPLYKLLHGYVRHKLREVYKLSPSEGVLPAHVLGDLWAQQWHNIFEDIKPYRNKALLDVTPKMKEKNLTAKDLFLIAEEFYTSLGLDPLPQTFWNNSLFVKPNDGREVNCHASAWDFYDGKDFRIKMCTKVSMNDMFTIHHEMGHIQYYMSYKDQPFHFKEGANPGFHEALGDLMTLSVMTPRHLHKIGLIDQLVEDKEQDINFLLFSALRNIAFAPFSLAVEKWRWGVFAGNTTPEKYNLDWWKLRCNYQGIVPPVDRNEDDFDPGSKYHIAAGVPYDRYFVSLILTFQFHDALCKASNHKGPLHKCDIYQSKEAGARLRKMMEKGSSESWEKVLFEFTGGQTDKMDPTAMLEYFKPLHEWLLEQNLPEQEWNCDKYLDHETNQVKGYMINTAFRTGSWSLMRKLIFLICWILMGLPSDTTFFL</sequence>
<dbReference type="AlphaFoldDB" id="A0A3M7SWY7"/>
<evidence type="ECO:0000256" key="3">
    <source>
        <dbReference type="ARBA" id="ARBA00022670"/>
    </source>
</evidence>
<evidence type="ECO:0000256" key="20">
    <source>
        <dbReference type="PROSITE-ProRule" id="PRU01355"/>
    </source>
</evidence>
<keyword evidence="5 22" id="KW-0732">Signal</keyword>
<dbReference type="PANTHER" id="PTHR10514">
    <property type="entry name" value="ANGIOTENSIN-CONVERTING ENZYME"/>
    <property type="match status" value="1"/>
</dbReference>
<evidence type="ECO:0000256" key="9">
    <source>
        <dbReference type="ARBA" id="ARBA00023157"/>
    </source>
</evidence>
<evidence type="ECO:0000256" key="22">
    <source>
        <dbReference type="SAM" id="SignalP"/>
    </source>
</evidence>
<feature type="binding site" evidence="16">
    <location>
        <position position="432"/>
    </location>
    <ligand>
        <name>Zn(2+)</name>
        <dbReference type="ChEBI" id="CHEBI:29105"/>
        <label>1</label>
        <note>catalytic</note>
    </ligand>
</feature>
<evidence type="ECO:0000256" key="7">
    <source>
        <dbReference type="ARBA" id="ARBA00022833"/>
    </source>
</evidence>
<dbReference type="FunFam" id="1.10.1370.30:FF:000004">
    <property type="entry name" value="Angiotensin-converting enzyme"/>
    <property type="match status" value="1"/>
</dbReference>
<comment type="similarity">
    <text evidence="1 20 21">Belongs to the peptidase M2 family.</text>
</comment>
<evidence type="ECO:0000313" key="24">
    <source>
        <dbReference type="Proteomes" id="UP000276133"/>
    </source>
</evidence>
<dbReference type="PANTHER" id="PTHR10514:SF27">
    <property type="entry name" value="ANGIOTENSIN-CONVERTING ENZYME"/>
    <property type="match status" value="1"/>
</dbReference>
<keyword evidence="6 21" id="KW-0378">Hydrolase</keyword>
<evidence type="ECO:0000313" key="23">
    <source>
        <dbReference type="EMBL" id="RNA40324.1"/>
    </source>
</evidence>
<evidence type="ECO:0000256" key="11">
    <source>
        <dbReference type="ARBA" id="ARBA00036868"/>
    </source>
</evidence>
<evidence type="ECO:0000256" key="21">
    <source>
        <dbReference type="RuleBase" id="RU361144"/>
    </source>
</evidence>
<feature type="disulfide bond" evidence="17 20">
    <location>
        <begin position="373"/>
        <end position="391"/>
    </location>
</feature>
<feature type="binding site" evidence="15">
    <location>
        <position position="543"/>
    </location>
    <ligand>
        <name>chloride</name>
        <dbReference type="ChEBI" id="CHEBI:17996"/>
        <label>1</label>
    </ligand>
</feature>
<feature type="disulfide bond" evidence="17">
    <location>
        <begin position="559"/>
        <end position="571"/>
    </location>
</feature>
<keyword evidence="4 16" id="KW-0479">Metal-binding</keyword>
<evidence type="ECO:0000256" key="2">
    <source>
        <dbReference type="ARBA" id="ARBA00022645"/>
    </source>
</evidence>
<dbReference type="GO" id="GO:0006508">
    <property type="term" value="P:proteolysis"/>
    <property type="evidence" value="ECO:0007669"/>
    <property type="project" value="UniProtKB-KW"/>
</dbReference>
<comment type="cofactor">
    <cofactor evidence="21">
        <name>Zn(2+)</name>
        <dbReference type="ChEBI" id="CHEBI:29105"/>
    </cofactor>
    <text evidence="21">Binds 1 zinc ion per subunit.</text>
</comment>
<dbReference type="SMR" id="A0A3M7SWY7"/>
<dbReference type="EMBL" id="REGN01000653">
    <property type="protein sequence ID" value="RNA40324.1"/>
    <property type="molecule type" value="Genomic_DNA"/>
</dbReference>
<dbReference type="STRING" id="10195.A0A3M7SWY7"/>
<evidence type="ECO:0000256" key="19">
    <source>
        <dbReference type="PIRSR" id="PIRSR601548-8"/>
    </source>
</evidence>
<comment type="caution">
    <text evidence="20">Lacks conserved residue(s) required for the propagation of feature annotation.</text>
</comment>
<evidence type="ECO:0000256" key="16">
    <source>
        <dbReference type="PIRSR" id="PIRSR601548-3"/>
    </source>
</evidence>
<feature type="chain" id="PRO_5018337647" description="Angiotensin-converting enzyme" evidence="22">
    <location>
        <begin position="16"/>
        <end position="688"/>
    </location>
</feature>
<dbReference type="Proteomes" id="UP000276133">
    <property type="component" value="Unassembled WGS sequence"/>
</dbReference>
<dbReference type="GO" id="GO:0008237">
    <property type="term" value="F:metallopeptidase activity"/>
    <property type="evidence" value="ECO:0007669"/>
    <property type="project" value="UniProtKB-KW"/>
</dbReference>
<feature type="binding site" evidence="16">
    <location>
        <position position="408"/>
    </location>
    <ligand>
        <name>Zn(2+)</name>
        <dbReference type="ChEBI" id="CHEBI:29105"/>
        <label>1</label>
        <note>catalytic</note>
    </ligand>
</feature>
<feature type="active site" description="Proton acceptor 1" evidence="13">
    <location>
        <position position="405"/>
    </location>
</feature>
<dbReference type="CDD" id="cd06461">
    <property type="entry name" value="M2_ACE"/>
    <property type="match status" value="1"/>
</dbReference>
<feature type="binding site" evidence="19">
    <location>
        <position position="404"/>
    </location>
    <ligand>
        <name>Zn(2+)</name>
        <dbReference type="ChEBI" id="CHEBI:29105"/>
        <label>2</label>
        <note>catalytic</note>
    </ligand>
</feature>
<feature type="signal peptide" evidence="22">
    <location>
        <begin position="1"/>
        <end position="15"/>
    </location>
</feature>
<dbReference type="InterPro" id="IPR001548">
    <property type="entry name" value="Peptidase_M2"/>
</dbReference>
<keyword evidence="9 17" id="KW-1015">Disulfide bond</keyword>
<dbReference type="Gene3D" id="1.10.1370.30">
    <property type="match status" value="2"/>
</dbReference>
<evidence type="ECO:0000256" key="12">
    <source>
        <dbReference type="ARBA" id="ARBA00039858"/>
    </source>
</evidence>
<feature type="active site" description="Proton donor 2" evidence="18">
    <location>
        <position position="534"/>
    </location>
</feature>
<evidence type="ECO:0000256" key="18">
    <source>
        <dbReference type="PIRSR" id="PIRSR601548-6"/>
    </source>
</evidence>
<evidence type="ECO:0000256" key="17">
    <source>
        <dbReference type="PIRSR" id="PIRSR601548-4"/>
    </source>
</evidence>
<dbReference type="GO" id="GO:0008241">
    <property type="term" value="F:peptidyl-dipeptidase activity"/>
    <property type="evidence" value="ECO:0007669"/>
    <property type="project" value="UniProtKB-EC"/>
</dbReference>
<comment type="catalytic activity">
    <reaction evidence="11">
        <text>Release of a C-terminal dipeptide, oligopeptide-|-Xaa-Yaa, when Xaa is not Pro, and Yaa is neither Asp nor Glu. Thus, conversion of angiotensin I to angiotensin II, with increase in vasoconstrictor activity, but no action on angiotensin II.</text>
        <dbReference type="EC" id="3.4.15.1"/>
    </reaction>
</comment>
<gene>
    <name evidence="23" type="ORF">BpHYR1_030302</name>
</gene>
<evidence type="ECO:0000256" key="13">
    <source>
        <dbReference type="PIRSR" id="PIRSR601548-1"/>
    </source>
</evidence>
<dbReference type="EC" id="3.4.-.-" evidence="21"/>
<evidence type="ECO:0000256" key="4">
    <source>
        <dbReference type="ARBA" id="ARBA00022723"/>
    </source>
</evidence>
<keyword evidence="3 21" id="KW-0645">Protease</keyword>
<comment type="caution">
    <text evidence="23">The sequence shown here is derived from an EMBL/GenBank/DDBJ whole genome shotgun (WGS) entry which is preliminary data.</text>
</comment>
<reference evidence="23 24" key="1">
    <citation type="journal article" date="2018" name="Sci. Rep.">
        <title>Genomic signatures of local adaptation to the degree of environmental predictability in rotifers.</title>
        <authorList>
            <person name="Franch-Gras L."/>
            <person name="Hahn C."/>
            <person name="Garcia-Roger E.M."/>
            <person name="Carmona M.J."/>
            <person name="Serra M."/>
            <person name="Gomez A."/>
        </authorList>
    </citation>
    <scope>NUCLEOTIDE SEQUENCE [LARGE SCALE GENOMIC DNA]</scope>
    <source>
        <strain evidence="23">HYR1</strain>
    </source>
</reference>
<feature type="binding site" evidence="19">
    <location>
        <position position="432"/>
    </location>
    <ligand>
        <name>Zn(2+)</name>
        <dbReference type="ChEBI" id="CHEBI:29105"/>
        <label>2</label>
        <note>catalytic</note>
    </ligand>
</feature>
<dbReference type="SUPFAM" id="SSF55486">
    <property type="entry name" value="Metalloproteases ('zincins'), catalytic domain"/>
    <property type="match status" value="1"/>
</dbReference>
<dbReference type="PROSITE" id="PS52011">
    <property type="entry name" value="PEPTIDASE_M2"/>
    <property type="match status" value="1"/>
</dbReference>
<feature type="active site" description="Proton donor 1" evidence="13">
    <location>
        <position position="534"/>
    </location>
</feature>
<dbReference type="Pfam" id="PF01401">
    <property type="entry name" value="Peptidase_M2"/>
    <property type="match status" value="1"/>
</dbReference>
<feature type="active site" description="Proton acceptor 2" evidence="18">
    <location>
        <position position="405"/>
    </location>
</feature>
<evidence type="ECO:0000256" key="6">
    <source>
        <dbReference type="ARBA" id="ARBA00022801"/>
    </source>
</evidence>
<dbReference type="GO" id="GO:0046872">
    <property type="term" value="F:metal ion binding"/>
    <property type="evidence" value="ECO:0007669"/>
    <property type="project" value="UniProtKB-KW"/>
</dbReference>
<evidence type="ECO:0000256" key="8">
    <source>
        <dbReference type="ARBA" id="ARBA00023049"/>
    </source>
</evidence>
<protein>
    <recommendedName>
        <fullName evidence="12 21">Angiotensin-converting enzyme</fullName>
        <ecNumber evidence="21">3.4.-.-</ecNumber>
    </recommendedName>
</protein>
<name>A0A3M7SWY7_BRAPC</name>
<evidence type="ECO:0000256" key="14">
    <source>
        <dbReference type="PIRSR" id="PIRSR601548-10"/>
    </source>
</evidence>
<keyword evidence="7 16" id="KW-0862">Zinc</keyword>
<evidence type="ECO:0000256" key="5">
    <source>
        <dbReference type="ARBA" id="ARBA00022729"/>
    </source>
</evidence>
<keyword evidence="10 14" id="KW-0325">Glycoprotein</keyword>
<feature type="glycosylation site" description="N-linked (GlcNAc...) asparagine; partial" evidence="14">
    <location>
        <position position="179"/>
    </location>
</feature>
<keyword evidence="8 21" id="KW-0482">Metalloprotease</keyword>
<evidence type="ECO:0000256" key="1">
    <source>
        <dbReference type="ARBA" id="ARBA00008139"/>
    </source>
</evidence>
<evidence type="ECO:0000256" key="15">
    <source>
        <dbReference type="PIRSR" id="PIRSR601548-2"/>
    </source>
</evidence>
<dbReference type="PRINTS" id="PR00791">
    <property type="entry name" value="PEPDIPTASEA"/>
</dbReference>
<feature type="glycosylation site" description="N-linked (GlcNAc...) asparagine" evidence="14">
    <location>
        <position position="94"/>
    </location>
</feature>